<keyword evidence="2" id="KW-0597">Phosphoprotein</keyword>
<evidence type="ECO:0000259" key="8">
    <source>
        <dbReference type="PROSITE" id="PS52019"/>
    </source>
</evidence>
<evidence type="ECO:0000256" key="1">
    <source>
        <dbReference type="ARBA" id="ARBA00022450"/>
    </source>
</evidence>
<dbReference type="InterPro" id="IPR018201">
    <property type="entry name" value="Ketoacyl_synth_AS"/>
</dbReference>
<feature type="domain" description="Carrier" evidence="6">
    <location>
        <begin position="1626"/>
        <end position="1704"/>
    </location>
</feature>
<dbReference type="Gene3D" id="3.30.70.3290">
    <property type="match status" value="1"/>
</dbReference>
<feature type="region of interest" description="C-terminal hotdog fold" evidence="4">
    <location>
        <begin position="1425"/>
        <end position="1573"/>
    </location>
</feature>
<evidence type="ECO:0000256" key="3">
    <source>
        <dbReference type="ARBA" id="ARBA00022679"/>
    </source>
</evidence>
<dbReference type="SMART" id="SM00827">
    <property type="entry name" value="PKS_AT"/>
    <property type="match status" value="1"/>
</dbReference>
<evidence type="ECO:0000256" key="2">
    <source>
        <dbReference type="ARBA" id="ARBA00022553"/>
    </source>
</evidence>
<dbReference type="Pfam" id="PF22621">
    <property type="entry name" value="CurL-like_PKS_C"/>
    <property type="match status" value="1"/>
</dbReference>
<comment type="caution">
    <text evidence="4">Lacks conserved residue(s) required for the propagation of feature annotation.</text>
</comment>
<feature type="compositionally biased region" description="Low complexity" evidence="5">
    <location>
        <begin position="1703"/>
        <end position="1717"/>
    </location>
</feature>
<keyword evidence="3" id="KW-0808">Transferase</keyword>
<sequence length="2049" mass="222878">MVTVPQTILYFGDQTDSWVDSLDQLYRQAATIPWLQTFLDDLVKVFKEESRGMDHALQDSVGEYSTLLDLADRYRHGTDEIGMVRAVLLHAARGGMLLQWVKKESQLVDLNGSKPEALGISGGLTNLAALAISTDFESLYDAVIEAARIFVRLCRFTSVRSRAMEDRPGVWGWAVLGITPEELSKVLEQFQSSMGIPAIKRAKVGVTGDRWSTVIGPPSVLDLFIHQCPAVRNLPKNELSIHALQHTVTVTEADLDFIVGSAELLSHPIVPDFKVWGMDDPVASYQNWGEMLRAIVTQVLSKPLDITKVIAQLNTHLGPRHVDVRVIGPSSHTPYLASSLKAAGSKAIFQTDKTLEQLQPKKLPPGRIAIVGMAGRGPGCENVDEFWDVIMAKQDRCEEIPKDRFDINEFYCTEHGEGCTTTTKYGCFMNKPGNFDSRFFHVSPREALLMDPGHRQFMMSTYEALETAGYSDGQTRDVDPNRIAAFYGQSNDDWHMVSHYTLGCDAYTLQGAQRAFGAGRIAFHFKWEGPTYSLDSACASTSSAIHLACVSLLSKDVDMAVVGAANVVGYPHSWTSLSKSGVLSDTGNCKTYCDDADGYCRADFVGSVVLKRLEDAVEQNDNILAVVAGSGRNHSGNSSSITTSDAGAQERLFHKIMHSARVSPDEISYVEMHGTGTQIGDPAEMSAVTNVFRKRKANNPLTVGGIKANVGHAEASAGMASLLKCIQMFQKDIMPPQARMPHTLNPKYPSLSELNIHIPSEPKEFKAIGERPRRILLNNFDAAGGNASLILEDFPSTVKENADPRPSHVIVSSAKTQSSYHANKRNLLKWLRKNKDAKLEDVAYTTTARRMHHPLRFSCSASTTEELISKLEADTADATASRGSPVVFVFTGQGSHYAGMGAELYKTCPAFREEVNLCASISEEHGFPPYVDIITNKDVDITTKDTMQTQLAVVTLEIALAAFWKASGIQPSAVMGHSLGEYVALQVAGVLSLADLLYLVGNRARLLLERCEADTCAMLAVSSSAASIRELIDQRPQSSFEIACKNSPNATVISGSTDEISELQSSFTASRARALSVPYGFHSFQMDPMLEDYIVLAGGVTYSPPKIPVASTLLASIVESSGVFNASYLGQQTRQAVDFVGALGALKEKFADPLWLEIGPSQICSSFVRATLSPSPGKILSTLEANTNPWASISKCLAGAYKDGVAVDWLAVHAPFKGGLKLVKLPAYAWDLKDFWIVYSEANKAARALAPAPSFETQRISTCAQQIVEESSSPSLHVSARAAISDPGFMALVDGHRMRDVSICPGSVFCEAGLAVSKYALKYSGRKDTVETRLTINNLSLKRPLTKSLVGTDGELLTTVVADKASSDTLQVSWKASSSHASYDLGSCEITICDAQTLQTSWNRSSYFVKARMNELIKNVKSGNGHRMLPSILYTLFASTVDYDPTFKSVKEAFISNEFDEAAAEVVLQKNPAGTQFFASPYWGESVVHLAGFLVNSNPARKTASQTTFMMQSLESVEQTADLEAGRTYYTYARVLHEEEDTVSCDLFVFDSEKMVMQCSGLSFHEVSNNVLDRLLGKASPPVKQVSHQKAPVLVPAESKPALKAAVEAAPKAPEPVKTEVKKISSSESELFHTILESIAKETGTQVSDFTDDMELAELGVDSIMGIEIAAGVSSRTGLDVLLPSFVVDYPTIGDLRNEFARSSTSTPPSKTFSEFSIVDATPESTRSSSRAPSEKKEPAPASEKSEELVIVPSAVVEDSSPLPSARITLIQGRSSSGKQPFYLIADGAGSIATYIHLAPFKDKRPVYGIDSPFLRCPSRLTTQVGIEGVAKIIFEALIKCQPEGPFDLGGFSGGAMLSYEVSRQLAAAGRVVSSLLLIDMCSPRPLGVEDTIEVGWKVYETIASQDKLWNASSNTQQHLKAVFACVAAYHPPPMTPAQRPKRTAIIWAKKGMVDRCSRDEKVMKFLADKGIPTESYPGFMEDPKLGAVAWGLPHKSAADLGPNGWDKFLGETLCLSIDSDHLDMPMPGHVHLLQAAMEESFKYFSEAN</sequence>
<dbReference type="InterPro" id="IPR016036">
    <property type="entry name" value="Malonyl_transacylase_ACP-bd"/>
</dbReference>
<dbReference type="GO" id="GO:0006633">
    <property type="term" value="P:fatty acid biosynthetic process"/>
    <property type="evidence" value="ECO:0007669"/>
    <property type="project" value="InterPro"/>
</dbReference>
<feature type="compositionally biased region" description="Polar residues" evidence="5">
    <location>
        <begin position="1723"/>
        <end position="1732"/>
    </location>
</feature>
<accession>B3FWR9</accession>
<dbReference type="SUPFAM" id="SSF52151">
    <property type="entry name" value="FabD/lysophospholipase-like"/>
    <property type="match status" value="1"/>
</dbReference>
<dbReference type="Gene3D" id="3.40.50.1820">
    <property type="entry name" value="alpha/beta hydrolase"/>
    <property type="match status" value="1"/>
</dbReference>
<evidence type="ECO:0000256" key="5">
    <source>
        <dbReference type="SAM" id="MobiDB-lite"/>
    </source>
</evidence>
<evidence type="ECO:0000313" key="9">
    <source>
        <dbReference type="EMBL" id="ACD39753.1"/>
    </source>
</evidence>
<dbReference type="InterPro" id="IPR001227">
    <property type="entry name" value="Ac_transferase_dom_sf"/>
</dbReference>
<feature type="domain" description="Ketosynthase family 3 (KS3)" evidence="7">
    <location>
        <begin position="365"/>
        <end position="793"/>
    </location>
</feature>
<dbReference type="SMART" id="SM00825">
    <property type="entry name" value="PKS_KS"/>
    <property type="match status" value="1"/>
</dbReference>
<dbReference type="InterPro" id="IPR006162">
    <property type="entry name" value="Ppantetheine_attach_site"/>
</dbReference>
<dbReference type="Gene3D" id="1.10.1200.10">
    <property type="entry name" value="ACP-like"/>
    <property type="match status" value="1"/>
</dbReference>
<name>B3FWR9_HYPSB</name>
<dbReference type="Pfam" id="PF00109">
    <property type="entry name" value="ketoacyl-synt"/>
    <property type="match status" value="1"/>
</dbReference>
<proteinExistence type="predicted"/>
<dbReference type="GO" id="GO:0044550">
    <property type="term" value="P:secondary metabolite biosynthetic process"/>
    <property type="evidence" value="ECO:0007669"/>
    <property type="project" value="UniProtKB-ARBA"/>
</dbReference>
<dbReference type="InterPro" id="IPR036736">
    <property type="entry name" value="ACP-like_sf"/>
</dbReference>
<dbReference type="InterPro" id="IPR014030">
    <property type="entry name" value="Ketoacyl_synth_N"/>
</dbReference>
<organism evidence="9">
    <name type="scientific">Hypomyces subiculosus</name>
    <name type="common">Nectria subiculosa</name>
    <dbReference type="NCBI Taxonomy" id="193393"/>
    <lineage>
        <taxon>Eukaryota</taxon>
        <taxon>Fungi</taxon>
        <taxon>Dikarya</taxon>
        <taxon>Ascomycota</taxon>
        <taxon>Pezizomycotina</taxon>
        <taxon>Sordariomycetes</taxon>
        <taxon>Hypocreomycetidae</taxon>
        <taxon>Hypocreales</taxon>
        <taxon>Hypocreaceae</taxon>
        <taxon>Hypomyces</taxon>
    </lineage>
</organism>
<dbReference type="SMART" id="SM00823">
    <property type="entry name" value="PKS_PP"/>
    <property type="match status" value="1"/>
</dbReference>
<dbReference type="CDD" id="cd00833">
    <property type="entry name" value="PKS"/>
    <property type="match status" value="1"/>
</dbReference>
<dbReference type="InterPro" id="IPR042104">
    <property type="entry name" value="PKS_dehydratase_sf"/>
</dbReference>
<feature type="domain" description="PKS/mFAS DH" evidence="8">
    <location>
        <begin position="1265"/>
        <end position="1573"/>
    </location>
</feature>
<dbReference type="InterPro" id="IPR020841">
    <property type="entry name" value="PKS_Beta-ketoAc_synthase_dom"/>
</dbReference>
<dbReference type="Pfam" id="PF16073">
    <property type="entry name" value="SAT"/>
    <property type="match status" value="1"/>
</dbReference>
<dbReference type="GO" id="GO:0031177">
    <property type="term" value="F:phosphopantetheine binding"/>
    <property type="evidence" value="ECO:0007669"/>
    <property type="project" value="InterPro"/>
</dbReference>
<dbReference type="PROSITE" id="PS00012">
    <property type="entry name" value="PHOSPHOPANTETHEINE"/>
    <property type="match status" value="1"/>
</dbReference>
<dbReference type="SUPFAM" id="SSF55048">
    <property type="entry name" value="Probable ACP-binding domain of malonyl-CoA ACP transacylase"/>
    <property type="match status" value="1"/>
</dbReference>
<dbReference type="InterPro" id="IPR029058">
    <property type="entry name" value="AB_hydrolase_fold"/>
</dbReference>
<dbReference type="NCBIfam" id="TIGR04532">
    <property type="entry name" value="PT_fungal_PKS"/>
    <property type="match status" value="1"/>
</dbReference>
<dbReference type="Pfam" id="PF00698">
    <property type="entry name" value="Acyl_transf_1"/>
    <property type="match status" value="1"/>
</dbReference>
<dbReference type="GO" id="GO:0004312">
    <property type="term" value="F:fatty acid synthase activity"/>
    <property type="evidence" value="ECO:0007669"/>
    <property type="project" value="TreeGrafter"/>
</dbReference>
<dbReference type="PROSITE" id="PS52004">
    <property type="entry name" value="KS3_2"/>
    <property type="match status" value="1"/>
</dbReference>
<dbReference type="InterPro" id="IPR032088">
    <property type="entry name" value="SAT"/>
</dbReference>
<dbReference type="PANTHER" id="PTHR43775:SF37">
    <property type="entry name" value="SI:DKEY-61P9.11"/>
    <property type="match status" value="1"/>
</dbReference>
<feature type="region of interest" description="Disordered" evidence="5">
    <location>
        <begin position="1700"/>
        <end position="1747"/>
    </location>
</feature>
<dbReference type="InterPro" id="IPR014031">
    <property type="entry name" value="Ketoacyl_synth_C"/>
</dbReference>
<evidence type="ECO:0000259" key="6">
    <source>
        <dbReference type="PROSITE" id="PS50075"/>
    </source>
</evidence>
<dbReference type="SUPFAM" id="SSF53901">
    <property type="entry name" value="Thiolase-like"/>
    <property type="match status" value="1"/>
</dbReference>
<feature type="compositionally biased region" description="Basic and acidic residues" evidence="5">
    <location>
        <begin position="1733"/>
        <end position="1747"/>
    </location>
</feature>
<dbReference type="InterPro" id="IPR014043">
    <property type="entry name" value="Acyl_transferase_dom"/>
</dbReference>
<dbReference type="PANTHER" id="PTHR43775">
    <property type="entry name" value="FATTY ACID SYNTHASE"/>
    <property type="match status" value="1"/>
</dbReference>
<dbReference type="InterPro" id="IPR020806">
    <property type="entry name" value="PKS_PP-bd"/>
</dbReference>
<gene>
    <name evidence="9" type="primary">hpm3</name>
</gene>
<dbReference type="Pfam" id="PF00550">
    <property type="entry name" value="PP-binding"/>
    <property type="match status" value="1"/>
</dbReference>
<dbReference type="Pfam" id="PF14765">
    <property type="entry name" value="PS-DH"/>
    <property type="match status" value="1"/>
</dbReference>
<dbReference type="SUPFAM" id="SSF53474">
    <property type="entry name" value="alpha/beta-Hydrolases"/>
    <property type="match status" value="1"/>
</dbReference>
<dbReference type="Pfam" id="PF02801">
    <property type="entry name" value="Ketoacyl-synt_C"/>
    <property type="match status" value="1"/>
</dbReference>
<reference evidence="9" key="1">
    <citation type="journal article" date="2008" name="Appl. Environ. Microbiol.">
        <title>Genes for the biosynthesis of the fungal polyketides hypothemycin from Hypomyces subiculosus and radicicol from Pochonia chlamydosporia.</title>
        <authorList>
            <person name="Reeves C.D."/>
            <person name="Hu Z."/>
            <person name="Reid R."/>
            <person name="Kealey J.T."/>
        </authorList>
    </citation>
    <scope>NUCLEOTIDE SEQUENCE</scope>
    <source>
        <strain evidence="9">DSM11931</strain>
    </source>
</reference>
<dbReference type="PROSITE" id="PS00606">
    <property type="entry name" value="KS3_1"/>
    <property type="match status" value="1"/>
</dbReference>
<dbReference type="Gene3D" id="3.30.70.250">
    <property type="entry name" value="Malonyl-CoA ACP transacylase, ACP-binding"/>
    <property type="match status" value="1"/>
</dbReference>
<dbReference type="Gene3D" id="3.40.47.10">
    <property type="match status" value="1"/>
</dbReference>
<evidence type="ECO:0000259" key="7">
    <source>
        <dbReference type="PROSITE" id="PS52004"/>
    </source>
</evidence>
<dbReference type="InterPro" id="IPR001031">
    <property type="entry name" value="Thioesterase"/>
</dbReference>
<dbReference type="InterPro" id="IPR030918">
    <property type="entry name" value="PT_fungal_PKS"/>
</dbReference>
<dbReference type="InterPro" id="IPR050091">
    <property type="entry name" value="PKS_NRPS_Biosynth_Enz"/>
</dbReference>
<keyword evidence="1" id="KW-0596">Phosphopantetheine</keyword>
<dbReference type="InterPro" id="IPR016039">
    <property type="entry name" value="Thiolase-like"/>
</dbReference>
<feature type="region of interest" description="N-terminal hotdog fold" evidence="4">
    <location>
        <begin position="1265"/>
        <end position="1404"/>
    </location>
</feature>
<evidence type="ECO:0000256" key="4">
    <source>
        <dbReference type="PROSITE-ProRule" id="PRU01363"/>
    </source>
</evidence>
<protein>
    <submittedName>
        <fullName evidence="9">Non-reducing polyketide synthase</fullName>
    </submittedName>
</protein>
<dbReference type="InterPro" id="IPR016035">
    <property type="entry name" value="Acyl_Trfase/lysoPLipase"/>
</dbReference>
<dbReference type="InterPro" id="IPR009081">
    <property type="entry name" value="PP-bd_ACP"/>
</dbReference>
<dbReference type="InterPro" id="IPR049900">
    <property type="entry name" value="PKS_mFAS_DH"/>
</dbReference>
<dbReference type="GO" id="GO:0004315">
    <property type="term" value="F:3-oxoacyl-[acyl-carrier-protein] synthase activity"/>
    <property type="evidence" value="ECO:0007669"/>
    <property type="project" value="InterPro"/>
</dbReference>
<dbReference type="SUPFAM" id="SSF47336">
    <property type="entry name" value="ACP-like"/>
    <property type="match status" value="1"/>
</dbReference>
<dbReference type="EMBL" id="EU520417">
    <property type="protein sequence ID" value="ACD39753.1"/>
    <property type="molecule type" value="Genomic_DNA"/>
</dbReference>
<dbReference type="InterPro" id="IPR049551">
    <property type="entry name" value="PKS_DH_C"/>
</dbReference>
<dbReference type="Pfam" id="PF00975">
    <property type="entry name" value="Thioesterase"/>
    <property type="match status" value="1"/>
</dbReference>
<dbReference type="PROSITE" id="PS50075">
    <property type="entry name" value="CARRIER"/>
    <property type="match status" value="1"/>
</dbReference>
<dbReference type="PROSITE" id="PS52019">
    <property type="entry name" value="PKS_MFAS_DH"/>
    <property type="match status" value="1"/>
</dbReference>
<dbReference type="Gene3D" id="3.10.129.110">
    <property type="entry name" value="Polyketide synthase dehydratase"/>
    <property type="match status" value="1"/>
</dbReference>
<dbReference type="Gene3D" id="3.40.366.10">
    <property type="entry name" value="Malonyl-Coenzyme A Acyl Carrier Protein, domain 2"/>
    <property type="match status" value="1"/>
</dbReference>